<reference evidence="7 8" key="1">
    <citation type="submission" date="2019-02" db="EMBL/GenBank/DDBJ databases">
        <title>Deep-cultivation of Planctomycetes and their phenomic and genomic characterization uncovers novel biology.</title>
        <authorList>
            <person name="Wiegand S."/>
            <person name="Jogler M."/>
            <person name="Boedeker C."/>
            <person name="Pinto D."/>
            <person name="Vollmers J."/>
            <person name="Rivas-Marin E."/>
            <person name="Kohn T."/>
            <person name="Peeters S.H."/>
            <person name="Heuer A."/>
            <person name="Rast P."/>
            <person name="Oberbeckmann S."/>
            <person name="Bunk B."/>
            <person name="Jeske O."/>
            <person name="Meyerdierks A."/>
            <person name="Storesund J.E."/>
            <person name="Kallscheuer N."/>
            <person name="Luecker S."/>
            <person name="Lage O.M."/>
            <person name="Pohl T."/>
            <person name="Merkel B.J."/>
            <person name="Hornburger P."/>
            <person name="Mueller R.-W."/>
            <person name="Bruemmer F."/>
            <person name="Labrenz M."/>
            <person name="Spormann A.M."/>
            <person name="Op den Camp H."/>
            <person name="Overmann J."/>
            <person name="Amann R."/>
            <person name="Jetten M.S.M."/>
            <person name="Mascher T."/>
            <person name="Medema M.H."/>
            <person name="Devos D.P."/>
            <person name="Kaster A.-K."/>
            <person name="Ovreas L."/>
            <person name="Rohde M."/>
            <person name="Galperin M.Y."/>
            <person name="Jogler C."/>
        </authorList>
    </citation>
    <scope>NUCLEOTIDE SEQUENCE [LARGE SCALE GENOMIC DNA]</scope>
    <source>
        <strain evidence="7 8">EC9</strain>
    </source>
</reference>
<keyword evidence="8" id="KW-1185">Reference proteome</keyword>
<evidence type="ECO:0000313" key="7">
    <source>
        <dbReference type="EMBL" id="QDS88987.1"/>
    </source>
</evidence>
<dbReference type="Proteomes" id="UP000319557">
    <property type="component" value="Chromosome"/>
</dbReference>
<evidence type="ECO:0000256" key="5">
    <source>
        <dbReference type="ARBA" id="ARBA00023136"/>
    </source>
</evidence>
<evidence type="ECO:0000256" key="3">
    <source>
        <dbReference type="ARBA" id="ARBA00022692"/>
    </source>
</evidence>
<accession>A0A517M294</accession>
<organism evidence="7 8">
    <name type="scientific">Rosistilla ulvae</name>
    <dbReference type="NCBI Taxonomy" id="1930277"/>
    <lineage>
        <taxon>Bacteria</taxon>
        <taxon>Pseudomonadati</taxon>
        <taxon>Planctomycetota</taxon>
        <taxon>Planctomycetia</taxon>
        <taxon>Pirellulales</taxon>
        <taxon>Pirellulaceae</taxon>
        <taxon>Rosistilla</taxon>
    </lineage>
</organism>
<protein>
    <recommendedName>
        <fullName evidence="9">Oxaloacetate decarboxylase, gamma chain</fullName>
    </recommendedName>
</protein>
<dbReference type="EMBL" id="CP036261">
    <property type="protein sequence ID" value="QDS88987.1"/>
    <property type="molecule type" value="Genomic_DNA"/>
</dbReference>
<dbReference type="KEGG" id="ruv:EC9_31830"/>
<gene>
    <name evidence="7" type="ORF">EC9_31830</name>
</gene>
<dbReference type="GO" id="GO:0005886">
    <property type="term" value="C:plasma membrane"/>
    <property type="evidence" value="ECO:0007669"/>
    <property type="project" value="UniProtKB-SubCell"/>
</dbReference>
<evidence type="ECO:0000256" key="6">
    <source>
        <dbReference type="SAM" id="Phobius"/>
    </source>
</evidence>
<keyword evidence="5 6" id="KW-0472">Membrane</keyword>
<dbReference type="GO" id="GO:0036376">
    <property type="term" value="P:sodium ion export across plasma membrane"/>
    <property type="evidence" value="ECO:0007669"/>
    <property type="project" value="InterPro"/>
</dbReference>
<dbReference type="RefSeq" id="WP_145346579.1">
    <property type="nucleotide sequence ID" value="NZ_CP036261.1"/>
</dbReference>
<proteinExistence type="predicted"/>
<feature type="transmembrane region" description="Helical" evidence="6">
    <location>
        <begin position="23"/>
        <end position="45"/>
    </location>
</feature>
<keyword evidence="2" id="KW-1003">Cell membrane</keyword>
<evidence type="ECO:0000256" key="4">
    <source>
        <dbReference type="ARBA" id="ARBA00022989"/>
    </source>
</evidence>
<comment type="subcellular location">
    <subcellularLocation>
        <location evidence="1">Cell membrane</location>
    </subcellularLocation>
</comment>
<evidence type="ECO:0008006" key="9">
    <source>
        <dbReference type="Google" id="ProtNLM"/>
    </source>
</evidence>
<sequence length="104" mass="11123">MYLLALTAAAVNPQPAPNELPQALVIALSGMLIVGSALLLICLFISTMPRILAITEKFWPEVEESHGGAAHPESHVPDDDAVLAAIGFVLHQEFQRQLQSDGPV</sequence>
<dbReference type="GO" id="GO:0015081">
    <property type="term" value="F:sodium ion transmembrane transporter activity"/>
    <property type="evidence" value="ECO:0007669"/>
    <property type="project" value="InterPro"/>
</dbReference>
<dbReference type="AlphaFoldDB" id="A0A517M294"/>
<name>A0A517M294_9BACT</name>
<keyword evidence="3 6" id="KW-0812">Transmembrane</keyword>
<evidence type="ECO:0000256" key="1">
    <source>
        <dbReference type="ARBA" id="ARBA00004236"/>
    </source>
</evidence>
<evidence type="ECO:0000313" key="8">
    <source>
        <dbReference type="Proteomes" id="UP000319557"/>
    </source>
</evidence>
<dbReference type="Pfam" id="PF04277">
    <property type="entry name" value="OAD_gamma"/>
    <property type="match status" value="1"/>
</dbReference>
<keyword evidence="4 6" id="KW-1133">Transmembrane helix</keyword>
<evidence type="ECO:0000256" key="2">
    <source>
        <dbReference type="ARBA" id="ARBA00022475"/>
    </source>
</evidence>
<dbReference type="OrthoDB" id="289282at2"/>
<dbReference type="InterPro" id="IPR005899">
    <property type="entry name" value="Na_pump_deCOase"/>
</dbReference>